<gene>
    <name evidence="8" type="ordered locus">COPRO5265_0552</name>
</gene>
<evidence type="ECO:0000259" key="7">
    <source>
        <dbReference type="SMART" id="SM00079"/>
    </source>
</evidence>
<sequence length="254" mass="27964">MKRTFVLLLVVGAILLGCSSQQSANTLVVGTAADFPPLEFIDENGNFAGFDIELMNAIAEKIGYEVKWENADFAGLVASLQTGKYDAVISAMTITASRQEEVDFSRPYFRSDQAVVVQESNVGILSREDLADKTIGVQLGTTGELLARELVSDKGGVYTYESPDQAFLDLNTGRLDAVVNDLPVSSYFLLRNPNLPLKVAFTIETEEYYGIAVKKGNTELVEKINNALIQLKEEGKYAELYQKWFETEPPADIP</sequence>
<name>B5Y810_COPPD</name>
<dbReference type="EMBL" id="CP001145">
    <property type="protein sequence ID" value="ACI18209.1"/>
    <property type="molecule type" value="Genomic_DNA"/>
</dbReference>
<protein>
    <submittedName>
        <fullName evidence="8">Glutamine-binding protein</fullName>
    </submittedName>
</protein>
<evidence type="ECO:0000313" key="8">
    <source>
        <dbReference type="EMBL" id="ACI18209.1"/>
    </source>
</evidence>
<dbReference type="AlphaFoldDB" id="B5Y810"/>
<dbReference type="RefSeq" id="WP_012544859.1">
    <property type="nucleotide sequence ID" value="NC_011295.1"/>
</dbReference>
<dbReference type="GO" id="GO:0015276">
    <property type="term" value="F:ligand-gated monoatomic ion channel activity"/>
    <property type="evidence" value="ECO:0007669"/>
    <property type="project" value="InterPro"/>
</dbReference>
<evidence type="ECO:0000256" key="1">
    <source>
        <dbReference type="ARBA" id="ARBA00004196"/>
    </source>
</evidence>
<proteinExistence type="inferred from homology"/>
<dbReference type="eggNOG" id="COG0834">
    <property type="taxonomic scope" value="Bacteria"/>
</dbReference>
<dbReference type="SMART" id="SM00062">
    <property type="entry name" value="PBPb"/>
    <property type="match status" value="1"/>
</dbReference>
<feature type="domain" description="Solute-binding protein family 3/N-terminal" evidence="6">
    <location>
        <begin position="26"/>
        <end position="248"/>
    </location>
</feature>
<dbReference type="CDD" id="cd13624">
    <property type="entry name" value="PBP2_Arg_Lys_His"/>
    <property type="match status" value="1"/>
</dbReference>
<organism evidence="8 9">
    <name type="scientific">Coprothermobacter proteolyticus (strain ATCC 35245 / DSM 5265 / OCM 4 / BT)</name>
    <dbReference type="NCBI Taxonomy" id="309798"/>
    <lineage>
        <taxon>Bacteria</taxon>
        <taxon>Pseudomonadati</taxon>
        <taxon>Coprothermobacterota</taxon>
        <taxon>Coprothermobacteria</taxon>
        <taxon>Coprothermobacterales</taxon>
        <taxon>Coprothermobacteraceae</taxon>
        <taxon>Coprothermobacter</taxon>
    </lineage>
</organism>
<dbReference type="OrthoDB" id="9774451at2"/>
<dbReference type="GO" id="GO:0016020">
    <property type="term" value="C:membrane"/>
    <property type="evidence" value="ECO:0007669"/>
    <property type="project" value="InterPro"/>
</dbReference>
<dbReference type="Gene3D" id="3.40.190.10">
    <property type="entry name" value="Periplasmic binding protein-like II"/>
    <property type="match status" value="2"/>
</dbReference>
<dbReference type="Pfam" id="PF00497">
    <property type="entry name" value="SBP_bac_3"/>
    <property type="match status" value="1"/>
</dbReference>
<keyword evidence="9" id="KW-1185">Reference proteome</keyword>
<comment type="subcellular location">
    <subcellularLocation>
        <location evidence="1">Cell envelope</location>
    </subcellularLocation>
</comment>
<dbReference type="KEGG" id="cpo:COPRO5265_0552"/>
<evidence type="ECO:0000256" key="2">
    <source>
        <dbReference type="ARBA" id="ARBA00010333"/>
    </source>
</evidence>
<dbReference type="InterPro" id="IPR001320">
    <property type="entry name" value="Iontro_rcpt_C"/>
</dbReference>
<dbReference type="PANTHER" id="PTHR35936">
    <property type="entry name" value="MEMBRANE-BOUND LYTIC MUREIN TRANSGLYCOSYLASE F"/>
    <property type="match status" value="1"/>
</dbReference>
<comment type="similarity">
    <text evidence="2 4">Belongs to the bacterial solute-binding protein 3 family.</text>
</comment>
<evidence type="ECO:0000313" key="9">
    <source>
        <dbReference type="Proteomes" id="UP000001732"/>
    </source>
</evidence>
<feature type="domain" description="Ionotropic glutamate receptor C-terminal" evidence="7">
    <location>
        <begin position="26"/>
        <end position="247"/>
    </location>
</feature>
<dbReference type="HOGENOM" id="CLU_019602_18_2_9"/>
<evidence type="ECO:0000256" key="5">
    <source>
        <dbReference type="SAM" id="SignalP"/>
    </source>
</evidence>
<keyword evidence="3 5" id="KW-0732">Signal</keyword>
<evidence type="ECO:0000256" key="4">
    <source>
        <dbReference type="RuleBase" id="RU003744"/>
    </source>
</evidence>
<dbReference type="PROSITE" id="PS51257">
    <property type="entry name" value="PROKAR_LIPOPROTEIN"/>
    <property type="match status" value="1"/>
</dbReference>
<dbReference type="STRING" id="309798.COPRO5265_0552"/>
<dbReference type="PANTHER" id="PTHR35936:SF17">
    <property type="entry name" value="ARGININE-BINDING EXTRACELLULAR PROTEIN ARTP"/>
    <property type="match status" value="1"/>
</dbReference>
<evidence type="ECO:0000259" key="6">
    <source>
        <dbReference type="SMART" id="SM00062"/>
    </source>
</evidence>
<dbReference type="PROSITE" id="PS01039">
    <property type="entry name" value="SBP_BACTERIAL_3"/>
    <property type="match status" value="1"/>
</dbReference>
<dbReference type="SUPFAM" id="SSF53850">
    <property type="entry name" value="Periplasmic binding protein-like II"/>
    <property type="match status" value="1"/>
</dbReference>
<feature type="signal peptide" evidence="5">
    <location>
        <begin position="1"/>
        <end position="24"/>
    </location>
</feature>
<dbReference type="GO" id="GO:0030313">
    <property type="term" value="C:cell envelope"/>
    <property type="evidence" value="ECO:0007669"/>
    <property type="project" value="UniProtKB-SubCell"/>
</dbReference>
<reference evidence="9" key="1">
    <citation type="submission" date="2008-08" db="EMBL/GenBank/DDBJ databases">
        <title>The complete genome sequence of Coprothermobacter proteolyticus strain ATCC 5245 / DSM 5265 / BT.</title>
        <authorList>
            <person name="Dodson R.J."/>
            <person name="Durkin A.S."/>
            <person name="Wu M."/>
            <person name="Eisen J."/>
            <person name="Sutton G."/>
        </authorList>
    </citation>
    <scope>NUCLEOTIDE SEQUENCE [LARGE SCALE GENOMIC DNA]</scope>
    <source>
        <strain evidence="9">ATCC 35245 / DSM 5265 / OCM 4 / BT</strain>
    </source>
</reference>
<dbReference type="SMART" id="SM00079">
    <property type="entry name" value="PBPe"/>
    <property type="match status" value="1"/>
</dbReference>
<dbReference type="InterPro" id="IPR001638">
    <property type="entry name" value="Solute-binding_3/MltF_N"/>
</dbReference>
<feature type="chain" id="PRO_5002838875" evidence="5">
    <location>
        <begin position="25"/>
        <end position="254"/>
    </location>
</feature>
<reference evidence="8 9" key="2">
    <citation type="journal article" date="2014" name="Genome Announc.">
        <title>Complete Genome Sequence of Coprothermobacter proteolyticus DSM 5265.</title>
        <authorList>
            <person name="Alexiev A."/>
            <person name="Coil D.A."/>
            <person name="Badger J.H."/>
            <person name="Enticknap J."/>
            <person name="Ward N."/>
            <person name="Robb F.T."/>
            <person name="Eisen J.A."/>
        </authorList>
    </citation>
    <scope>NUCLEOTIDE SEQUENCE [LARGE SCALE GENOMIC DNA]</scope>
    <source>
        <strain evidence="9">ATCC 35245 / DSM 5265 / OCM 4 / BT</strain>
    </source>
</reference>
<dbReference type="Proteomes" id="UP000001732">
    <property type="component" value="Chromosome"/>
</dbReference>
<accession>B5Y810</accession>
<dbReference type="InterPro" id="IPR018313">
    <property type="entry name" value="SBP_3_CS"/>
</dbReference>
<evidence type="ECO:0000256" key="3">
    <source>
        <dbReference type="ARBA" id="ARBA00022729"/>
    </source>
</evidence>